<feature type="region of interest" description="Disordered" evidence="2">
    <location>
        <begin position="588"/>
        <end position="715"/>
    </location>
</feature>
<dbReference type="GO" id="GO:0005730">
    <property type="term" value="C:nucleolus"/>
    <property type="evidence" value="ECO:0007669"/>
    <property type="project" value="TreeGrafter"/>
</dbReference>
<accession>A0A9W8BGE9</accession>
<dbReference type="PANTHER" id="PTHR14490">
    <property type="entry name" value="ZINC FINGER, ZZ TYPE"/>
    <property type="match status" value="1"/>
</dbReference>
<feature type="region of interest" description="Disordered" evidence="2">
    <location>
        <begin position="399"/>
        <end position="466"/>
    </location>
</feature>
<comment type="similarity">
    <text evidence="1">Belongs to the KRI1 family.</text>
</comment>
<keyword evidence="5" id="KW-1185">Reference proteome</keyword>
<feature type="region of interest" description="Disordered" evidence="2">
    <location>
        <begin position="330"/>
        <end position="349"/>
    </location>
</feature>
<feature type="compositionally biased region" description="Polar residues" evidence="2">
    <location>
        <begin position="656"/>
        <end position="680"/>
    </location>
</feature>
<sequence length="715" mass="79379">MSDYSDSGSQAHQVDLTLIDKKKLLRADERRRRAGDEFGDVESYLSESEKSGSEDSGDNSEDSSSESDVEEDENGELITPEIDAQIMKALSALRSKDKSIYDSSVQFFSDDAVKQSQETWKAKQKAARQASDGVMTLRDYQHKVMLEYGGVVDEDQEMKQPPATLTHVQEQEALKKEFKAAFGEDHGDSDADEEGVDFLVKKEKTKEEIAKEDVDYRRFLLDSMGGDAANKAALERWTAFTTDRESAGGKVDAGQAFLMNYVLNRGWVDKSAEKSSAELEAKAIVDKEEDEELMELTDKFESKYNFRFEEEGGAQIKSYPRVVEGSLRRKDERRKLARERAKERKTELKKQKAEELKQLKTQKKKSILDKLKEIQGITGNKTIGFDALDLDGDFDPEKFDSKMDELFGDNADEGDFEKPVWDDDIDIGDLVSDDDQPSSSSVRNKKGKSKKGKSTDASNVREDDDGDFIMDADYLSSAVAGPSTARAAAVDPAQRHQLKDTVSEYMDKRYQLDFEDIVGDGLATRFKYSKVKPVDYGLTPAEILLADDQFLNDYVSVKKIAPYRPDWKIDEDLAKYASKKRIIYVKKKAASRRSEWEQELKSLASSSSKKRAADPDTGKAGKSKRPKDEAKKSSDKVKSVVAAASGPPTTTAADFSRSSEQSTMAAKSATNQPEAASSSKLAEDSAGQPKNQTRHQRQRAKKAAAAASASASAAS</sequence>
<gene>
    <name evidence="4" type="primary">kri1</name>
    <name evidence="4" type="ORF">H4R26_001606</name>
</gene>
<dbReference type="Pfam" id="PF05178">
    <property type="entry name" value="Kri1"/>
    <property type="match status" value="1"/>
</dbReference>
<dbReference type="PANTHER" id="PTHR14490:SF5">
    <property type="entry name" value="PROTEIN KRI1 HOMOLOG"/>
    <property type="match status" value="1"/>
</dbReference>
<evidence type="ECO:0000313" key="4">
    <source>
        <dbReference type="EMBL" id="KAJ2006026.1"/>
    </source>
</evidence>
<dbReference type="GO" id="GO:0000447">
    <property type="term" value="P:endonucleolytic cleavage in ITS1 to separate SSU-rRNA from 5.8S rRNA and LSU-rRNA from tricistronic rRNA transcript (SSU-rRNA, 5.8S rRNA, LSU-rRNA)"/>
    <property type="evidence" value="ECO:0007669"/>
    <property type="project" value="TreeGrafter"/>
</dbReference>
<evidence type="ECO:0000259" key="3">
    <source>
        <dbReference type="Pfam" id="PF12936"/>
    </source>
</evidence>
<evidence type="ECO:0000256" key="2">
    <source>
        <dbReference type="SAM" id="MobiDB-lite"/>
    </source>
</evidence>
<feature type="compositionally biased region" description="Low complexity" evidence="2">
    <location>
        <begin position="703"/>
        <end position="715"/>
    </location>
</feature>
<dbReference type="Proteomes" id="UP001150907">
    <property type="component" value="Unassembled WGS sequence"/>
</dbReference>
<dbReference type="InterPro" id="IPR024626">
    <property type="entry name" value="Kri1-like_C"/>
</dbReference>
<dbReference type="GO" id="GO:0030686">
    <property type="term" value="C:90S preribosome"/>
    <property type="evidence" value="ECO:0007669"/>
    <property type="project" value="TreeGrafter"/>
</dbReference>
<protein>
    <submittedName>
        <fullName evidence="4">Ribosome biogenesis protein Kri1</fullName>
    </submittedName>
</protein>
<feature type="compositionally biased region" description="Acidic residues" evidence="2">
    <location>
        <begin position="422"/>
        <end position="436"/>
    </location>
</feature>
<reference evidence="4" key="1">
    <citation type="submission" date="2022-07" db="EMBL/GenBank/DDBJ databases">
        <title>Phylogenomic reconstructions and comparative analyses of Kickxellomycotina fungi.</title>
        <authorList>
            <person name="Reynolds N.K."/>
            <person name="Stajich J.E."/>
            <person name="Barry K."/>
            <person name="Grigoriev I.V."/>
            <person name="Crous P."/>
            <person name="Smith M.E."/>
        </authorList>
    </citation>
    <scope>NUCLEOTIDE SEQUENCE</scope>
    <source>
        <strain evidence="4">IMI 214461</strain>
    </source>
</reference>
<dbReference type="Pfam" id="PF12936">
    <property type="entry name" value="Kri1_C"/>
    <property type="match status" value="1"/>
</dbReference>
<feature type="compositionally biased region" description="Acidic residues" evidence="2">
    <location>
        <begin position="55"/>
        <end position="75"/>
    </location>
</feature>
<organism evidence="4 5">
    <name type="scientific">Coemansia thaxteri</name>
    <dbReference type="NCBI Taxonomy" id="2663907"/>
    <lineage>
        <taxon>Eukaryota</taxon>
        <taxon>Fungi</taxon>
        <taxon>Fungi incertae sedis</taxon>
        <taxon>Zoopagomycota</taxon>
        <taxon>Kickxellomycotina</taxon>
        <taxon>Kickxellomycetes</taxon>
        <taxon>Kickxellales</taxon>
        <taxon>Kickxellaceae</taxon>
        <taxon>Coemansia</taxon>
    </lineage>
</organism>
<feature type="domain" description="Kri1-like C-terminal" evidence="3">
    <location>
        <begin position="501"/>
        <end position="588"/>
    </location>
</feature>
<dbReference type="OrthoDB" id="10252032at2759"/>
<dbReference type="InterPro" id="IPR018034">
    <property type="entry name" value="Kri1"/>
</dbReference>
<name>A0A9W8BGE9_9FUNG</name>
<dbReference type="AlphaFoldDB" id="A0A9W8BGE9"/>
<feature type="compositionally biased region" description="Basic residues" evidence="2">
    <location>
        <begin position="443"/>
        <end position="452"/>
    </location>
</feature>
<proteinExistence type="inferred from homology"/>
<feature type="region of interest" description="Disordered" evidence="2">
    <location>
        <begin position="29"/>
        <end position="80"/>
    </location>
</feature>
<feature type="compositionally biased region" description="Basic residues" evidence="2">
    <location>
        <begin position="692"/>
        <end position="702"/>
    </location>
</feature>
<feature type="compositionally biased region" description="Basic and acidic residues" evidence="2">
    <location>
        <begin position="626"/>
        <end position="638"/>
    </location>
</feature>
<evidence type="ECO:0000313" key="5">
    <source>
        <dbReference type="Proteomes" id="UP001150907"/>
    </source>
</evidence>
<evidence type="ECO:0000256" key="1">
    <source>
        <dbReference type="ARBA" id="ARBA00007473"/>
    </source>
</evidence>
<feature type="compositionally biased region" description="Acidic residues" evidence="2">
    <location>
        <begin position="406"/>
        <end position="415"/>
    </location>
</feature>
<dbReference type="EMBL" id="JANBQF010000075">
    <property type="protein sequence ID" value="KAJ2006026.1"/>
    <property type="molecule type" value="Genomic_DNA"/>
</dbReference>
<feature type="compositionally biased region" description="Low complexity" evidence="2">
    <location>
        <begin position="639"/>
        <end position="653"/>
    </location>
</feature>
<comment type="caution">
    <text evidence="4">The sequence shown here is derived from an EMBL/GenBank/DDBJ whole genome shotgun (WGS) entry which is preliminary data.</text>
</comment>